<name>A0A2W5TC08_9BACT</name>
<organism evidence="1 2">
    <name type="scientific">Archangium gephyra</name>
    <dbReference type="NCBI Taxonomy" id="48"/>
    <lineage>
        <taxon>Bacteria</taxon>
        <taxon>Pseudomonadati</taxon>
        <taxon>Myxococcota</taxon>
        <taxon>Myxococcia</taxon>
        <taxon>Myxococcales</taxon>
        <taxon>Cystobacterineae</taxon>
        <taxon>Archangiaceae</taxon>
        <taxon>Archangium</taxon>
    </lineage>
</organism>
<gene>
    <name evidence="1" type="ORF">DI536_23745</name>
</gene>
<evidence type="ECO:0000313" key="2">
    <source>
        <dbReference type="Proteomes" id="UP000249061"/>
    </source>
</evidence>
<reference evidence="1 2" key="1">
    <citation type="submission" date="2017-08" db="EMBL/GenBank/DDBJ databases">
        <title>Infants hospitalized years apart are colonized by the same room-sourced microbial strains.</title>
        <authorList>
            <person name="Brooks B."/>
            <person name="Olm M.R."/>
            <person name="Firek B.A."/>
            <person name="Baker R."/>
            <person name="Thomas B.C."/>
            <person name="Morowitz M.J."/>
            <person name="Banfield J.F."/>
        </authorList>
    </citation>
    <scope>NUCLEOTIDE SEQUENCE [LARGE SCALE GENOMIC DNA]</scope>
    <source>
        <strain evidence="1">S2_003_000_R2_14</strain>
    </source>
</reference>
<dbReference type="Proteomes" id="UP000249061">
    <property type="component" value="Unassembled WGS sequence"/>
</dbReference>
<comment type="caution">
    <text evidence="1">The sequence shown here is derived from an EMBL/GenBank/DDBJ whole genome shotgun (WGS) entry which is preliminary data.</text>
</comment>
<dbReference type="EMBL" id="QFQP01000023">
    <property type="protein sequence ID" value="PZR08905.1"/>
    <property type="molecule type" value="Genomic_DNA"/>
</dbReference>
<evidence type="ECO:0000313" key="1">
    <source>
        <dbReference type="EMBL" id="PZR08905.1"/>
    </source>
</evidence>
<accession>A0A2W5TC08</accession>
<protein>
    <submittedName>
        <fullName evidence="1">Uncharacterized protein</fullName>
    </submittedName>
</protein>
<dbReference type="AlphaFoldDB" id="A0A2W5TC08"/>
<sequence length="73" mass="8337">MTPEEQLLVEQVTSAHRERGFDGSIREHRAWADLNDEGRLLAFEETVKLRDLEAAMDPQGFSTTVRALLGRLR</sequence>
<proteinExistence type="predicted"/>